<reference evidence="7" key="1">
    <citation type="journal article" date="2015" name="Nat. Commun.">
        <title>Diverse, uncultivated ultra-small bacterial cells in groundwater.</title>
        <authorList>
            <person name="Luef B."/>
            <person name="Frischkorn K.R."/>
            <person name="Wrighton K.C."/>
            <person name="Holman H.-Y.N."/>
            <person name="Birarda G."/>
            <person name="Thomas B.C."/>
            <person name="Singh A."/>
            <person name="Williams K.H."/>
            <person name="Siegerist C.E."/>
            <person name="Tringe S.G."/>
            <person name="Downing K.H."/>
            <person name="Comolli L.R."/>
            <person name="Banfield J.F."/>
        </authorList>
    </citation>
    <scope>NUCLEOTIDE SEQUENCE</scope>
</reference>
<evidence type="ECO:0000256" key="1">
    <source>
        <dbReference type="ARBA" id="ARBA00010761"/>
    </source>
</evidence>
<evidence type="ECO:0000256" key="3">
    <source>
        <dbReference type="ARBA" id="ARBA00022884"/>
    </source>
</evidence>
<evidence type="ECO:0000259" key="6">
    <source>
        <dbReference type="PROSITE" id="PS50823"/>
    </source>
</evidence>
<evidence type="ECO:0000256" key="2">
    <source>
        <dbReference type="ARBA" id="ARBA00022730"/>
    </source>
</evidence>
<dbReference type="AlphaFoldDB" id="U3GR47"/>
<dbReference type="InterPro" id="IPR057258">
    <property type="entry name" value="Ribosomal_uS3"/>
</dbReference>
<dbReference type="PANTHER" id="PTHR11760:SF19">
    <property type="entry name" value="SMALL RIBOSOMAL SUBUNIT PROTEIN US3C"/>
    <property type="match status" value="1"/>
</dbReference>
<dbReference type="PANTHER" id="PTHR11760">
    <property type="entry name" value="30S/40S RIBOSOMAL PROTEIN S3"/>
    <property type="match status" value="1"/>
</dbReference>
<comment type="similarity">
    <text evidence="1">Belongs to the universal ribosomal protein uS3 family.</text>
</comment>
<dbReference type="FunFam" id="3.30.300.20:FF:000001">
    <property type="entry name" value="30S ribosomal protein S3"/>
    <property type="match status" value="1"/>
</dbReference>
<proteinExistence type="inferred from homology"/>
<dbReference type="InterPro" id="IPR005704">
    <property type="entry name" value="Ribosomal_uS3_bac-typ"/>
</dbReference>
<dbReference type="InterPro" id="IPR009019">
    <property type="entry name" value="KH_sf_prok-type"/>
</dbReference>
<accession>U3GR47</accession>
<dbReference type="NCBIfam" id="TIGR01009">
    <property type="entry name" value="rpsC_bact"/>
    <property type="match status" value="1"/>
</dbReference>
<dbReference type="EMBL" id="KC999375">
    <property type="protein sequence ID" value="AGT99872.1"/>
    <property type="molecule type" value="Genomic_DNA"/>
</dbReference>
<dbReference type="PROSITE" id="PS50823">
    <property type="entry name" value="KH_TYPE_2"/>
    <property type="match status" value="1"/>
</dbReference>
<organism evidence="7">
    <name type="scientific">uncultured organism</name>
    <dbReference type="NCBI Taxonomy" id="155900"/>
    <lineage>
        <taxon>unclassified sequences</taxon>
        <taxon>environmental samples</taxon>
    </lineage>
</organism>
<feature type="domain" description="KH type-2" evidence="6">
    <location>
        <begin position="39"/>
        <end position="107"/>
    </location>
</feature>
<sequence length="135" mass="15435">MGQKINPFGFRLGISKDWHSRWFSDKKTYANSVLEDYRIRKLLEKKFEAAGLKSIEIERSVNEISITVKVSKPGMVIGKAGAGVEDAEKEVRKITKSKIKITAEEVKTPEIEAQLVADYISRQIKRRLPYKKVPK</sequence>
<dbReference type="InterPro" id="IPR004044">
    <property type="entry name" value="KH_dom_type_2"/>
</dbReference>
<evidence type="ECO:0000256" key="5">
    <source>
        <dbReference type="ARBA" id="ARBA00023274"/>
    </source>
</evidence>
<dbReference type="Pfam" id="PF07650">
    <property type="entry name" value="KH_2"/>
    <property type="match status" value="1"/>
</dbReference>
<dbReference type="SUPFAM" id="SSF54814">
    <property type="entry name" value="Prokaryotic type KH domain (KH-domain type II)"/>
    <property type="match status" value="1"/>
</dbReference>
<evidence type="ECO:0000256" key="4">
    <source>
        <dbReference type="ARBA" id="ARBA00022980"/>
    </source>
</evidence>
<dbReference type="CDD" id="cd02412">
    <property type="entry name" value="KH-II_30S_S3"/>
    <property type="match status" value="1"/>
</dbReference>
<keyword evidence="5" id="KW-0687">Ribonucleoprotein</keyword>
<protein>
    <submittedName>
        <fullName evidence="7">30S ribosomal protein S3</fullName>
    </submittedName>
</protein>
<dbReference type="GO" id="GO:0019843">
    <property type="term" value="F:rRNA binding"/>
    <property type="evidence" value="ECO:0007669"/>
    <property type="project" value="UniProtKB-KW"/>
</dbReference>
<evidence type="ECO:0000313" key="7">
    <source>
        <dbReference type="EMBL" id="AGT99872.1"/>
    </source>
</evidence>
<keyword evidence="4 7" id="KW-0689">Ribosomal protein</keyword>
<dbReference type="GO" id="GO:1990904">
    <property type="term" value="C:ribonucleoprotein complex"/>
    <property type="evidence" value="ECO:0007669"/>
    <property type="project" value="UniProtKB-KW"/>
</dbReference>
<dbReference type="GO" id="GO:0003735">
    <property type="term" value="F:structural constituent of ribosome"/>
    <property type="evidence" value="ECO:0007669"/>
    <property type="project" value="InterPro"/>
</dbReference>
<dbReference type="InterPro" id="IPR015946">
    <property type="entry name" value="KH_dom-like_a/b"/>
</dbReference>
<keyword evidence="2" id="KW-0699">rRNA-binding</keyword>
<dbReference type="Gene3D" id="3.30.300.20">
    <property type="match status" value="1"/>
</dbReference>
<keyword evidence="3" id="KW-0694">RNA-binding</keyword>
<name>U3GR47_9ZZZZ</name>